<proteinExistence type="predicted"/>
<keyword evidence="1" id="KW-1133">Transmembrane helix</keyword>
<feature type="signal peptide" evidence="2">
    <location>
        <begin position="1"/>
        <end position="19"/>
    </location>
</feature>
<reference evidence="3 4" key="1">
    <citation type="submission" date="2021-06" db="EMBL/GenBank/DDBJ databases">
        <authorList>
            <person name="Palmer J.M."/>
        </authorList>
    </citation>
    <scope>NUCLEOTIDE SEQUENCE [LARGE SCALE GENOMIC DNA]</scope>
    <source>
        <strain evidence="3 4">XC_2019</strain>
        <tissue evidence="3">Muscle</tissue>
    </source>
</reference>
<feature type="chain" id="PRO_5045413858" evidence="2">
    <location>
        <begin position="20"/>
        <end position="133"/>
    </location>
</feature>
<keyword evidence="1" id="KW-0812">Transmembrane</keyword>
<dbReference type="Proteomes" id="UP001434883">
    <property type="component" value="Unassembled WGS sequence"/>
</dbReference>
<organism evidence="3 4">
    <name type="scientific">Xenoophorus captivus</name>
    <dbReference type="NCBI Taxonomy" id="1517983"/>
    <lineage>
        <taxon>Eukaryota</taxon>
        <taxon>Metazoa</taxon>
        <taxon>Chordata</taxon>
        <taxon>Craniata</taxon>
        <taxon>Vertebrata</taxon>
        <taxon>Euteleostomi</taxon>
        <taxon>Actinopterygii</taxon>
        <taxon>Neopterygii</taxon>
        <taxon>Teleostei</taxon>
        <taxon>Neoteleostei</taxon>
        <taxon>Acanthomorphata</taxon>
        <taxon>Ovalentaria</taxon>
        <taxon>Atherinomorphae</taxon>
        <taxon>Cyprinodontiformes</taxon>
        <taxon>Goodeidae</taxon>
        <taxon>Xenoophorus</taxon>
    </lineage>
</organism>
<sequence length="133" mass="14583">MRFFLGVSLIILFLWLQMAQRSIDSRNTCEAASMSEVVVSFLLSPLSLYSWMASTLLRFLIFLPAFVLGTLHHSVLLLLAGPWCVATFCTSFLLTCLHVGLYLLHVALVVSAMAILTIGTIGTKSLTEGPSMN</sequence>
<gene>
    <name evidence="3" type="ORF">XENOCAPTIV_028176</name>
</gene>
<evidence type="ECO:0000256" key="1">
    <source>
        <dbReference type="SAM" id="Phobius"/>
    </source>
</evidence>
<keyword evidence="1" id="KW-0472">Membrane</keyword>
<dbReference type="EMBL" id="JAHRIN010017564">
    <property type="protein sequence ID" value="MEQ2197355.1"/>
    <property type="molecule type" value="Genomic_DNA"/>
</dbReference>
<evidence type="ECO:0000256" key="2">
    <source>
        <dbReference type="SAM" id="SignalP"/>
    </source>
</evidence>
<accession>A0ABV0QND6</accession>
<keyword evidence="2" id="KW-0732">Signal</keyword>
<keyword evidence="4" id="KW-1185">Reference proteome</keyword>
<feature type="transmembrane region" description="Helical" evidence="1">
    <location>
        <begin position="75"/>
        <end position="94"/>
    </location>
</feature>
<feature type="transmembrane region" description="Helical" evidence="1">
    <location>
        <begin position="49"/>
        <end position="68"/>
    </location>
</feature>
<evidence type="ECO:0000313" key="3">
    <source>
        <dbReference type="EMBL" id="MEQ2197355.1"/>
    </source>
</evidence>
<name>A0ABV0QND6_9TELE</name>
<feature type="transmembrane region" description="Helical" evidence="1">
    <location>
        <begin position="100"/>
        <end position="122"/>
    </location>
</feature>
<comment type="caution">
    <text evidence="3">The sequence shown here is derived from an EMBL/GenBank/DDBJ whole genome shotgun (WGS) entry which is preliminary data.</text>
</comment>
<protein>
    <submittedName>
        <fullName evidence="3">Uncharacterized protein</fullName>
    </submittedName>
</protein>
<evidence type="ECO:0000313" key="4">
    <source>
        <dbReference type="Proteomes" id="UP001434883"/>
    </source>
</evidence>